<dbReference type="InterPro" id="IPR000037">
    <property type="entry name" value="SsrA-bd_prot"/>
</dbReference>
<gene>
    <name evidence="3" type="primary">smpB</name>
    <name evidence="5" type="ORF">A3A43_02380</name>
</gene>
<name>A0A1G2CJI6_9BACT</name>
<accession>A0A1G2CJI6</accession>
<dbReference type="InterPro" id="IPR020081">
    <property type="entry name" value="SsrA-bd_prot_CS"/>
</dbReference>
<evidence type="ECO:0000256" key="2">
    <source>
        <dbReference type="ARBA" id="ARBA00022884"/>
    </source>
</evidence>
<dbReference type="NCBIfam" id="TIGR00086">
    <property type="entry name" value="smpB"/>
    <property type="match status" value="1"/>
</dbReference>
<keyword evidence="2 3" id="KW-0694">RNA-binding</keyword>
<dbReference type="InterPro" id="IPR023620">
    <property type="entry name" value="SmpB"/>
</dbReference>
<dbReference type="GO" id="GO:0005829">
    <property type="term" value="C:cytosol"/>
    <property type="evidence" value="ECO:0007669"/>
    <property type="project" value="TreeGrafter"/>
</dbReference>
<dbReference type="SUPFAM" id="SSF74982">
    <property type="entry name" value="Small protein B (SmpB)"/>
    <property type="match status" value="1"/>
</dbReference>
<keyword evidence="1 3" id="KW-0963">Cytoplasm</keyword>
<dbReference type="CDD" id="cd09294">
    <property type="entry name" value="SmpB"/>
    <property type="match status" value="1"/>
</dbReference>
<dbReference type="STRING" id="1798652.A3A43_02380"/>
<dbReference type="GO" id="GO:0070929">
    <property type="term" value="P:trans-translation"/>
    <property type="evidence" value="ECO:0007669"/>
    <property type="project" value="UniProtKB-UniRule"/>
</dbReference>
<dbReference type="HAMAP" id="MF_00023">
    <property type="entry name" value="SmpB"/>
    <property type="match status" value="1"/>
</dbReference>
<protein>
    <recommendedName>
        <fullName evidence="3">SsrA-binding protein</fullName>
    </recommendedName>
    <alternativeName>
        <fullName evidence="3">Small protein B</fullName>
    </alternativeName>
</protein>
<dbReference type="Pfam" id="PF01668">
    <property type="entry name" value="SmpB"/>
    <property type="match status" value="1"/>
</dbReference>
<dbReference type="Proteomes" id="UP000178495">
    <property type="component" value="Unassembled WGS sequence"/>
</dbReference>
<organism evidence="5 6">
    <name type="scientific">Candidatus Liptonbacteria bacterium RIFCSPLOWO2_01_FULL_56_20</name>
    <dbReference type="NCBI Taxonomy" id="1798652"/>
    <lineage>
        <taxon>Bacteria</taxon>
        <taxon>Candidatus Liptoniibacteriota</taxon>
    </lineage>
</organism>
<dbReference type="EMBL" id="MHLC01000026">
    <property type="protein sequence ID" value="OGZ00821.1"/>
    <property type="molecule type" value="Genomic_DNA"/>
</dbReference>
<comment type="subcellular location">
    <subcellularLocation>
        <location evidence="3">Cytoplasm</location>
    </subcellularLocation>
    <text evidence="3">The tmRNA-SmpB complex associates with stalled 70S ribosomes.</text>
</comment>
<proteinExistence type="inferred from homology"/>
<reference evidence="5 6" key="1">
    <citation type="journal article" date="2016" name="Nat. Commun.">
        <title>Thousands of microbial genomes shed light on interconnected biogeochemical processes in an aquifer system.</title>
        <authorList>
            <person name="Anantharaman K."/>
            <person name="Brown C.T."/>
            <person name="Hug L.A."/>
            <person name="Sharon I."/>
            <person name="Castelle C.J."/>
            <person name="Probst A.J."/>
            <person name="Thomas B.C."/>
            <person name="Singh A."/>
            <person name="Wilkins M.J."/>
            <person name="Karaoz U."/>
            <person name="Brodie E.L."/>
            <person name="Williams K.H."/>
            <person name="Hubbard S.S."/>
            <person name="Banfield J.F."/>
        </authorList>
    </citation>
    <scope>NUCLEOTIDE SEQUENCE [LARGE SCALE GENOMIC DNA]</scope>
</reference>
<evidence type="ECO:0000313" key="5">
    <source>
        <dbReference type="EMBL" id="OGZ00821.1"/>
    </source>
</evidence>
<comment type="similarity">
    <text evidence="3">Belongs to the SmpB family.</text>
</comment>
<dbReference type="GO" id="GO:0070930">
    <property type="term" value="P:trans-translation-dependent protein tagging"/>
    <property type="evidence" value="ECO:0007669"/>
    <property type="project" value="TreeGrafter"/>
</dbReference>
<dbReference type="AlphaFoldDB" id="A0A1G2CJI6"/>
<dbReference type="PROSITE" id="PS01317">
    <property type="entry name" value="SSRP"/>
    <property type="match status" value="1"/>
</dbReference>
<dbReference type="GO" id="GO:0003723">
    <property type="term" value="F:RNA binding"/>
    <property type="evidence" value="ECO:0007669"/>
    <property type="project" value="UniProtKB-UniRule"/>
</dbReference>
<dbReference type="Gene3D" id="2.40.280.10">
    <property type="match status" value="1"/>
</dbReference>
<evidence type="ECO:0000256" key="1">
    <source>
        <dbReference type="ARBA" id="ARBA00022490"/>
    </source>
</evidence>
<comment type="caution">
    <text evidence="5">The sequence shown here is derived from an EMBL/GenBank/DDBJ whole genome shotgun (WGS) entry which is preliminary data.</text>
</comment>
<evidence type="ECO:0000313" key="6">
    <source>
        <dbReference type="Proteomes" id="UP000178495"/>
    </source>
</evidence>
<feature type="compositionally biased region" description="Basic and acidic residues" evidence="4">
    <location>
        <begin position="151"/>
        <end position="164"/>
    </location>
</feature>
<comment type="function">
    <text evidence="3">Required for rescue of stalled ribosomes mediated by trans-translation. Binds to transfer-messenger RNA (tmRNA), required for stable association of tmRNA with ribosomes. tmRNA and SmpB together mimic tRNA shape, replacing the anticodon stem-loop with SmpB. tmRNA is encoded by the ssrA gene; the 2 termini fold to resemble tRNA(Ala) and it encodes a 'tag peptide', a short internal open reading frame. During trans-translation Ala-aminoacylated tmRNA acts like a tRNA, entering the A-site of stalled ribosomes, displacing the stalled mRNA. The ribosome then switches to translate the ORF on the tmRNA; the nascent peptide is terminated with the 'tag peptide' encoded by the tmRNA and targeted for degradation. The ribosome is freed to recommence translation, which seems to be the essential function of trans-translation.</text>
</comment>
<evidence type="ECO:0000256" key="3">
    <source>
        <dbReference type="HAMAP-Rule" id="MF_00023"/>
    </source>
</evidence>
<dbReference type="NCBIfam" id="NF003843">
    <property type="entry name" value="PRK05422.1"/>
    <property type="match status" value="1"/>
</dbReference>
<sequence length="164" mass="18825">MNAPVRNRRAFLAENRRACLAENRRARFDYDIIETYEAGIELTGQEVKSAKAGHINLSGSYAVVRNNEVWLLNAQIPAYQPKNAPKDYDSGRTRRLLLRHEEIKGITGRVREKGLTFVPLRAYIKRGFVKIELGLGKSRKKSDKRAVLKKRAAEREMRTAREKS</sequence>
<dbReference type="PANTHER" id="PTHR30308:SF2">
    <property type="entry name" value="SSRA-BINDING PROTEIN"/>
    <property type="match status" value="1"/>
</dbReference>
<evidence type="ECO:0000256" key="4">
    <source>
        <dbReference type="SAM" id="MobiDB-lite"/>
    </source>
</evidence>
<feature type="region of interest" description="Disordered" evidence="4">
    <location>
        <begin position="144"/>
        <end position="164"/>
    </location>
</feature>
<dbReference type="PANTHER" id="PTHR30308">
    <property type="entry name" value="TMRNA-BINDING COMPONENT OF TRANS-TRANSLATION TAGGING COMPLEX"/>
    <property type="match status" value="1"/>
</dbReference>